<sequence>MLVLFLWTATSSYGQTSGQETWKAGFQTTYIWQGKAGFPARYSGTNSLTPDPEPSYSLTATVMGGLRLWPGGEVYLNIETARGLALSGLLGLGGFTNGEMARTTGPTFRVYMARLFLRQTIPLNDVPLPVDSDVNQLADTTATHRLVVTAGNLAALDIFDDNIYSHDPRTQFMNWSLMTHGAYDYAADARGYSWGLALEWYHDDWVLRLGRFIQPYEPNQQALDPDIMKHYGDQLEVGHSHTIDGRPGAVRVLAFRNRAIMARYQDALDLAAKTGEPPDIGKVRTTEQIKFGFGLNIEQAVADDIGVFLRASWADGKTETYAFTEIDRSISAGARIKGTSWGRAEDELFVGIVGNALSQERRDYLARGGISFFIGDGALDYRPETIVELLYTLRIMKWASLSIDWQHISNPAYNADRGPVDLGAIRLHVEL</sequence>
<dbReference type="Proteomes" id="UP000184233">
    <property type="component" value="Unassembled WGS sequence"/>
</dbReference>
<evidence type="ECO:0000313" key="4">
    <source>
        <dbReference type="Proteomes" id="UP000184233"/>
    </source>
</evidence>
<evidence type="ECO:0000256" key="1">
    <source>
        <dbReference type="ARBA" id="ARBA00008769"/>
    </source>
</evidence>
<name>A0A1M3KZE7_9BACT</name>
<comment type="similarity">
    <text evidence="1 2">Belongs to the OprB family.</text>
</comment>
<protein>
    <submittedName>
        <fullName evidence="3">Carbohydrate porin</fullName>
    </submittedName>
</protein>
<dbReference type="InterPro" id="IPR007049">
    <property type="entry name" value="Carb-sel_porin_OprB"/>
</dbReference>
<evidence type="ECO:0000256" key="2">
    <source>
        <dbReference type="RuleBase" id="RU363072"/>
    </source>
</evidence>
<accession>A0A1M3KZE7</accession>
<comment type="caution">
    <text evidence="3">The sequence shown here is derived from an EMBL/GenBank/DDBJ whole genome shotgun (WGS) entry which is preliminary data.</text>
</comment>
<dbReference type="EMBL" id="MKVH01000021">
    <property type="protein sequence ID" value="OJX57861.1"/>
    <property type="molecule type" value="Genomic_DNA"/>
</dbReference>
<dbReference type="GO" id="GO:0015288">
    <property type="term" value="F:porin activity"/>
    <property type="evidence" value="ECO:0007669"/>
    <property type="project" value="InterPro"/>
</dbReference>
<gene>
    <name evidence="3" type="ORF">BGO89_07215</name>
</gene>
<evidence type="ECO:0000313" key="3">
    <source>
        <dbReference type="EMBL" id="OJX57861.1"/>
    </source>
</evidence>
<dbReference type="STRING" id="1895771.BGO89_07215"/>
<organism evidence="3 4">
    <name type="scientific">Candidatus Kapaibacterium thiocyanatum</name>
    <dbReference type="NCBI Taxonomy" id="1895771"/>
    <lineage>
        <taxon>Bacteria</taxon>
        <taxon>Pseudomonadati</taxon>
        <taxon>Candidatus Kapaibacteriota</taxon>
        <taxon>Candidatus Kapaibacteriia</taxon>
        <taxon>Candidatus Kapaibacteriales</taxon>
        <taxon>Candidatus Kapaibacteriaceae</taxon>
        <taxon>Candidatus Kapaibacterium</taxon>
    </lineage>
</organism>
<dbReference type="GO" id="GO:0008643">
    <property type="term" value="P:carbohydrate transport"/>
    <property type="evidence" value="ECO:0007669"/>
    <property type="project" value="InterPro"/>
</dbReference>
<dbReference type="AlphaFoldDB" id="A0A1M3KZE7"/>
<proteinExistence type="inferred from homology"/>
<dbReference type="Gene3D" id="2.40.160.180">
    <property type="entry name" value="Carbohydrate-selective porin OprB"/>
    <property type="match status" value="1"/>
</dbReference>
<dbReference type="Pfam" id="PF04966">
    <property type="entry name" value="OprB"/>
    <property type="match status" value="1"/>
</dbReference>
<dbReference type="GO" id="GO:0016020">
    <property type="term" value="C:membrane"/>
    <property type="evidence" value="ECO:0007669"/>
    <property type="project" value="InterPro"/>
</dbReference>
<reference evidence="3 4" key="1">
    <citation type="submission" date="2016-09" db="EMBL/GenBank/DDBJ databases">
        <title>Genome-resolved meta-omics ties microbial dynamics to process performance in biotechnology for thiocyanate degradation.</title>
        <authorList>
            <person name="Kantor R.S."/>
            <person name="Huddy R.J."/>
            <person name="Iyer R."/>
            <person name="Thomas B.C."/>
            <person name="Brown C.T."/>
            <person name="Anantharaman K."/>
            <person name="Tringe S."/>
            <person name="Hettich R.L."/>
            <person name="Harrison S.T."/>
            <person name="Banfield J.F."/>
        </authorList>
    </citation>
    <scope>NUCLEOTIDE SEQUENCE [LARGE SCALE GENOMIC DNA]</scope>
    <source>
        <strain evidence="3">59-99</strain>
    </source>
</reference>
<dbReference type="InterPro" id="IPR038673">
    <property type="entry name" value="OprB_sf"/>
</dbReference>